<proteinExistence type="predicted"/>
<dbReference type="AlphaFoldDB" id="A0A1B9GFV4"/>
<keyword evidence="5" id="KW-1185">Reference proteome</keyword>
<organism evidence="3">
    <name type="scientific">Kwoniella bestiolae CBS 10118</name>
    <dbReference type="NCBI Taxonomy" id="1296100"/>
    <lineage>
        <taxon>Eukaryota</taxon>
        <taxon>Fungi</taxon>
        <taxon>Dikarya</taxon>
        <taxon>Basidiomycota</taxon>
        <taxon>Agaricomycotina</taxon>
        <taxon>Tremellomycetes</taxon>
        <taxon>Tremellales</taxon>
        <taxon>Cryptococcaceae</taxon>
        <taxon>Kwoniella</taxon>
    </lineage>
</organism>
<reference evidence="3" key="1">
    <citation type="submission" date="2013-07" db="EMBL/GenBank/DDBJ databases">
        <title>The Genome Sequence of Cryptococcus bestiolae CBS10118.</title>
        <authorList>
            <consortium name="The Broad Institute Genome Sequencing Platform"/>
            <person name="Cuomo C."/>
            <person name="Litvintseva A."/>
            <person name="Chen Y."/>
            <person name="Heitman J."/>
            <person name="Sun S."/>
            <person name="Springer D."/>
            <person name="Dromer F."/>
            <person name="Young S.K."/>
            <person name="Zeng Q."/>
            <person name="Gargeya S."/>
            <person name="Fitzgerald M."/>
            <person name="Abouelleil A."/>
            <person name="Alvarado L."/>
            <person name="Berlin A.M."/>
            <person name="Chapman S.B."/>
            <person name="Dewar J."/>
            <person name="Goldberg J."/>
            <person name="Griggs A."/>
            <person name="Gujja S."/>
            <person name="Hansen M."/>
            <person name="Howarth C."/>
            <person name="Imamovic A."/>
            <person name="Larimer J."/>
            <person name="McCowan C."/>
            <person name="Murphy C."/>
            <person name="Pearson M."/>
            <person name="Priest M."/>
            <person name="Roberts A."/>
            <person name="Saif S."/>
            <person name="Shea T."/>
            <person name="Sykes S."/>
            <person name="Wortman J."/>
            <person name="Nusbaum C."/>
            <person name="Birren B."/>
        </authorList>
    </citation>
    <scope>NUCLEOTIDE SEQUENCE [LARGE SCALE GENOMIC DNA]</scope>
    <source>
        <strain evidence="3">CBS 10118</strain>
    </source>
</reference>
<feature type="compositionally biased region" description="Polar residues" evidence="2">
    <location>
        <begin position="136"/>
        <end position="161"/>
    </location>
</feature>
<evidence type="ECO:0000256" key="2">
    <source>
        <dbReference type="SAM" id="MobiDB-lite"/>
    </source>
</evidence>
<evidence type="ECO:0000256" key="1">
    <source>
        <dbReference type="SAM" id="Coils"/>
    </source>
</evidence>
<feature type="coiled-coil region" evidence="1">
    <location>
        <begin position="178"/>
        <end position="205"/>
    </location>
</feature>
<protein>
    <submittedName>
        <fullName evidence="3">Uncharacterized protein</fullName>
    </submittedName>
</protein>
<reference evidence="4" key="4">
    <citation type="submission" date="2024-02" db="EMBL/GenBank/DDBJ databases">
        <title>Comparative genomics of Cryptococcus and Kwoniella reveals pathogenesis evolution and contrasting modes of karyotype evolution via chromosome fusion or intercentromeric recombination.</title>
        <authorList>
            <person name="Coelho M.A."/>
            <person name="David-Palma M."/>
            <person name="Shea T."/>
            <person name="Bowers K."/>
            <person name="McGinley-Smith S."/>
            <person name="Mohammad A.W."/>
            <person name="Gnirke A."/>
            <person name="Yurkov A.M."/>
            <person name="Nowrousian M."/>
            <person name="Sun S."/>
            <person name="Cuomo C.A."/>
            <person name="Heitman J."/>
        </authorList>
    </citation>
    <scope>NUCLEOTIDE SEQUENCE</scope>
    <source>
        <strain evidence="4">CBS 10118</strain>
    </source>
</reference>
<feature type="compositionally biased region" description="Acidic residues" evidence="2">
    <location>
        <begin position="238"/>
        <end position="257"/>
    </location>
</feature>
<gene>
    <name evidence="3" type="ORF">I302_01453</name>
    <name evidence="4" type="ORF">I302_102760</name>
</gene>
<reference evidence="4" key="2">
    <citation type="submission" date="2013-07" db="EMBL/GenBank/DDBJ databases">
        <authorList>
            <consortium name="The Broad Institute Genome Sequencing Platform"/>
            <person name="Cuomo C."/>
            <person name="Litvintseva A."/>
            <person name="Chen Y."/>
            <person name="Heitman J."/>
            <person name="Sun S."/>
            <person name="Springer D."/>
            <person name="Dromer F."/>
            <person name="Young S.K."/>
            <person name="Zeng Q."/>
            <person name="Gargeya S."/>
            <person name="Fitzgerald M."/>
            <person name="Abouelleil A."/>
            <person name="Alvarado L."/>
            <person name="Berlin A.M."/>
            <person name="Chapman S.B."/>
            <person name="Dewar J."/>
            <person name="Goldberg J."/>
            <person name="Griggs A."/>
            <person name="Gujja S."/>
            <person name="Hansen M."/>
            <person name="Howarth C."/>
            <person name="Imamovic A."/>
            <person name="Larimer J."/>
            <person name="McCowan C."/>
            <person name="Murphy C."/>
            <person name="Pearson M."/>
            <person name="Priest M."/>
            <person name="Roberts A."/>
            <person name="Saif S."/>
            <person name="Shea T."/>
            <person name="Sykes S."/>
            <person name="Wortman J."/>
            <person name="Nusbaum C."/>
            <person name="Birren B."/>
        </authorList>
    </citation>
    <scope>NUCLEOTIDE SEQUENCE</scope>
    <source>
        <strain evidence="4">CBS 10118</strain>
    </source>
</reference>
<dbReference type="GeneID" id="30205852"/>
<sequence length="314" mass="34662">MQNRPPAHSGPSTEYHPPLPPSIPLSAINTLIPRLTTTINDIDSLRNLIGSGYNDGTLPSWDTLLQRYSLLLGRINALTTYLSPPTQPNRPPTIPLAGYLIHPLNPIPSSSSTNEVSPLAQETFLQAINTQLLPSLADSTSNSSQTDPGGHVSSSTKTSYHSIEELRRLDERSLELLKRELRSRLNKENLKIEVIKREISRREEEVDWTMRIDEGEDNEDDEGEGEGGGGEGNKEGKGEEEEEEDDLFGGDEEDEPMVIDVDAHAEKAAVPPPSTSNKEKEGEEGEKKEDGQGGWKVEDYLRFMDSGKLPEPTT</sequence>
<reference evidence="3" key="3">
    <citation type="submission" date="2014-01" db="EMBL/GenBank/DDBJ databases">
        <title>Evolution of pathogenesis and genome organization in the Tremellales.</title>
        <authorList>
            <person name="Cuomo C."/>
            <person name="Litvintseva A."/>
            <person name="Heitman J."/>
            <person name="Chen Y."/>
            <person name="Sun S."/>
            <person name="Springer D."/>
            <person name="Dromer F."/>
            <person name="Young S."/>
            <person name="Zeng Q."/>
            <person name="Chapman S."/>
            <person name="Gujja S."/>
            <person name="Saif S."/>
            <person name="Birren B."/>
        </authorList>
    </citation>
    <scope>NUCLEOTIDE SEQUENCE</scope>
    <source>
        <strain evidence="3">CBS 10118</strain>
    </source>
</reference>
<dbReference type="EMBL" id="CP144541">
    <property type="protein sequence ID" value="WVW80774.1"/>
    <property type="molecule type" value="Genomic_DNA"/>
</dbReference>
<evidence type="ECO:0000313" key="5">
    <source>
        <dbReference type="Proteomes" id="UP000092730"/>
    </source>
</evidence>
<feature type="region of interest" description="Disordered" evidence="2">
    <location>
        <begin position="208"/>
        <end position="314"/>
    </location>
</feature>
<dbReference type="OrthoDB" id="2575467at2759"/>
<feature type="region of interest" description="Disordered" evidence="2">
    <location>
        <begin position="1"/>
        <end position="20"/>
    </location>
</feature>
<dbReference type="VEuPathDB" id="FungiDB:I302_01453"/>
<name>A0A1B9GFV4_9TREE</name>
<evidence type="ECO:0000313" key="3">
    <source>
        <dbReference type="EMBL" id="OCF29940.1"/>
    </source>
</evidence>
<accession>A0A1B9GFV4</accession>
<feature type="compositionally biased region" description="Basic and acidic residues" evidence="2">
    <location>
        <begin position="277"/>
        <end position="302"/>
    </location>
</feature>
<dbReference type="Proteomes" id="UP000092730">
    <property type="component" value="Chromosome 1"/>
</dbReference>
<keyword evidence="1" id="KW-0175">Coiled coil</keyword>
<feature type="compositionally biased region" description="Acidic residues" evidence="2">
    <location>
        <begin position="214"/>
        <end position="225"/>
    </location>
</feature>
<dbReference type="RefSeq" id="XP_019051010.1">
    <property type="nucleotide sequence ID" value="XM_019188132.1"/>
</dbReference>
<feature type="region of interest" description="Disordered" evidence="2">
    <location>
        <begin position="136"/>
        <end position="162"/>
    </location>
</feature>
<evidence type="ECO:0000313" key="4">
    <source>
        <dbReference type="EMBL" id="WVW80774.1"/>
    </source>
</evidence>
<dbReference type="EMBL" id="KI894018">
    <property type="protein sequence ID" value="OCF29940.1"/>
    <property type="molecule type" value="Genomic_DNA"/>
</dbReference>
<dbReference type="KEGG" id="kbi:30205852"/>